<keyword evidence="2" id="KW-1133">Transmembrane helix</keyword>
<name>A0A239GS44_9ACTN</name>
<feature type="compositionally biased region" description="Low complexity" evidence="1">
    <location>
        <begin position="316"/>
        <end position="329"/>
    </location>
</feature>
<keyword evidence="2" id="KW-0472">Membrane</keyword>
<dbReference type="OrthoDB" id="3291473at2"/>
<evidence type="ECO:0000256" key="2">
    <source>
        <dbReference type="SAM" id="Phobius"/>
    </source>
</evidence>
<feature type="compositionally biased region" description="Pro residues" evidence="1">
    <location>
        <begin position="330"/>
        <end position="344"/>
    </location>
</feature>
<evidence type="ECO:0000313" key="3">
    <source>
        <dbReference type="EMBL" id="SNS71662.1"/>
    </source>
</evidence>
<evidence type="ECO:0000256" key="1">
    <source>
        <dbReference type="SAM" id="MobiDB-lite"/>
    </source>
</evidence>
<accession>A0A239GS44</accession>
<protein>
    <submittedName>
        <fullName evidence="3">Uncharacterized protein</fullName>
    </submittedName>
</protein>
<keyword evidence="2" id="KW-0812">Transmembrane</keyword>
<feature type="compositionally biased region" description="Pro residues" evidence="1">
    <location>
        <begin position="279"/>
        <end position="315"/>
    </location>
</feature>
<dbReference type="RefSeq" id="WP_143232785.1">
    <property type="nucleotide sequence ID" value="NZ_BOMU01000100.1"/>
</dbReference>
<proteinExistence type="predicted"/>
<gene>
    <name evidence="3" type="ORF">SAMN06264365_12234</name>
</gene>
<feature type="transmembrane region" description="Helical" evidence="2">
    <location>
        <begin position="81"/>
        <end position="100"/>
    </location>
</feature>
<dbReference type="EMBL" id="FZNR01000022">
    <property type="protein sequence ID" value="SNS71662.1"/>
    <property type="molecule type" value="Genomic_DNA"/>
</dbReference>
<dbReference type="Proteomes" id="UP000198415">
    <property type="component" value="Unassembled WGS sequence"/>
</dbReference>
<reference evidence="3 4" key="1">
    <citation type="submission" date="2017-06" db="EMBL/GenBank/DDBJ databases">
        <authorList>
            <person name="Kim H.J."/>
            <person name="Triplett B.A."/>
        </authorList>
    </citation>
    <scope>NUCLEOTIDE SEQUENCE [LARGE SCALE GENOMIC DNA]</scope>
    <source>
        <strain evidence="3 4">DSM 43151</strain>
    </source>
</reference>
<keyword evidence="4" id="KW-1185">Reference proteome</keyword>
<dbReference type="AlphaFoldDB" id="A0A239GS44"/>
<organism evidence="3 4">
    <name type="scientific">Actinoplanes regularis</name>
    <dbReference type="NCBI Taxonomy" id="52697"/>
    <lineage>
        <taxon>Bacteria</taxon>
        <taxon>Bacillati</taxon>
        <taxon>Actinomycetota</taxon>
        <taxon>Actinomycetes</taxon>
        <taxon>Micromonosporales</taxon>
        <taxon>Micromonosporaceae</taxon>
        <taxon>Actinoplanes</taxon>
    </lineage>
</organism>
<sequence length="344" mass="36151">MSMPALGPGNGDVAYRMQGLRHGTVEIGLDESIPVRTIVRLVLGAVVPALIVWTVFAFLGLVVFSFSEPSLLSGSTPGDGLVAAGSLFGFVIFWTVLLSARVDEAVAEWNTLIEEQWHGADSAYAAIYGTLRRRGFPVAVDAVRVRSDLLPPEVVDNRLVIMDGEYRIHVTVFPYGSSLYLGWTMSRGRRGVRLLGRFLTDLVAGMSGRTGSIERMLRTERVRALREAVHAAVREGAEVAAQGVLVPPASAFGAEVPVRDLRVRTAPVYGRHPEGPQMPEGPAPGAPMPSPAPAAPGAPMPPPAAPDLPMPPPAAATPDAPVSPPAGSAPEPPKPPPAGSAPEA</sequence>
<feature type="transmembrane region" description="Helical" evidence="2">
    <location>
        <begin position="41"/>
        <end position="66"/>
    </location>
</feature>
<feature type="region of interest" description="Disordered" evidence="1">
    <location>
        <begin position="268"/>
        <end position="344"/>
    </location>
</feature>
<evidence type="ECO:0000313" key="4">
    <source>
        <dbReference type="Proteomes" id="UP000198415"/>
    </source>
</evidence>